<name>A0A497E200_UNCAE</name>
<feature type="transmembrane region" description="Helical" evidence="1">
    <location>
        <begin position="154"/>
        <end position="173"/>
    </location>
</feature>
<evidence type="ECO:0000313" key="3">
    <source>
        <dbReference type="Proteomes" id="UP000279422"/>
    </source>
</evidence>
<comment type="caution">
    <text evidence="2">The sequence shown here is derived from an EMBL/GenBank/DDBJ whole genome shotgun (WGS) entry which is preliminary data.</text>
</comment>
<keyword evidence="1" id="KW-0472">Membrane</keyword>
<protein>
    <submittedName>
        <fullName evidence="2">Uncharacterized protein</fullName>
    </submittedName>
</protein>
<evidence type="ECO:0000256" key="1">
    <source>
        <dbReference type="SAM" id="Phobius"/>
    </source>
</evidence>
<sequence>NDLKAYMEDKAIVRTNLLYLAILFVILLVGWPGGAPFDFQRPYVFLAITYAQIILPSYIGGRLAVRSSSVGDIRVGDWLKYTPLSPVEIALGKLLAIFLCLLLMFSSSLPLLILCYFIGGVSLKASLTVYCLLPIFFISFISFGLLFSLVSHDFSVFILNLSSFLFVLGLFLSRTGWRNLFYLNPRFVLFILILSTFAFSVFIRDLRRRKKLAYED</sequence>
<dbReference type="Proteomes" id="UP000279422">
    <property type="component" value="Unassembled WGS sequence"/>
</dbReference>
<feature type="non-terminal residue" evidence="2">
    <location>
        <position position="1"/>
    </location>
</feature>
<reference evidence="2 3" key="1">
    <citation type="submission" date="2018-06" db="EMBL/GenBank/DDBJ databases">
        <title>Extensive metabolic versatility and redundancy in microbially diverse, dynamic hydrothermal sediments.</title>
        <authorList>
            <person name="Dombrowski N."/>
            <person name="Teske A."/>
            <person name="Baker B.J."/>
        </authorList>
    </citation>
    <scope>NUCLEOTIDE SEQUENCE [LARGE SCALE GENOMIC DNA]</scope>
    <source>
        <strain evidence="2">B47_G16</strain>
    </source>
</reference>
<proteinExistence type="predicted"/>
<keyword evidence="1" id="KW-1133">Transmembrane helix</keyword>
<feature type="transmembrane region" description="Helical" evidence="1">
    <location>
        <begin position="12"/>
        <end position="31"/>
    </location>
</feature>
<accession>A0A497E200</accession>
<feature type="transmembrane region" description="Helical" evidence="1">
    <location>
        <begin position="125"/>
        <end position="147"/>
    </location>
</feature>
<feature type="transmembrane region" description="Helical" evidence="1">
    <location>
        <begin position="185"/>
        <end position="203"/>
    </location>
</feature>
<gene>
    <name evidence="2" type="ORF">DRJ00_07685</name>
</gene>
<feature type="transmembrane region" description="Helical" evidence="1">
    <location>
        <begin position="43"/>
        <end position="65"/>
    </location>
</feature>
<feature type="transmembrane region" description="Helical" evidence="1">
    <location>
        <begin position="94"/>
        <end position="119"/>
    </location>
</feature>
<evidence type="ECO:0000313" key="2">
    <source>
        <dbReference type="EMBL" id="RLE07686.1"/>
    </source>
</evidence>
<organism evidence="2 3">
    <name type="scientific">Aerophobetes bacterium</name>
    <dbReference type="NCBI Taxonomy" id="2030807"/>
    <lineage>
        <taxon>Bacteria</taxon>
        <taxon>Candidatus Aerophobota</taxon>
    </lineage>
</organism>
<dbReference type="EMBL" id="QMPZ01000149">
    <property type="protein sequence ID" value="RLE07686.1"/>
    <property type="molecule type" value="Genomic_DNA"/>
</dbReference>
<dbReference type="AlphaFoldDB" id="A0A497E200"/>
<keyword evidence="1" id="KW-0812">Transmembrane</keyword>